<evidence type="ECO:0000313" key="2">
    <source>
        <dbReference type="Proteomes" id="UP000655830"/>
    </source>
</evidence>
<evidence type="ECO:0008006" key="3">
    <source>
        <dbReference type="Google" id="ProtNLM"/>
    </source>
</evidence>
<dbReference type="Proteomes" id="UP000655830">
    <property type="component" value="Unassembled WGS sequence"/>
</dbReference>
<evidence type="ECO:0000313" key="1">
    <source>
        <dbReference type="EMBL" id="MBC8579910.1"/>
    </source>
</evidence>
<dbReference type="EMBL" id="JACRSY010000015">
    <property type="protein sequence ID" value="MBC8579910.1"/>
    <property type="molecule type" value="Genomic_DNA"/>
</dbReference>
<accession>A0A926EJ19</accession>
<proteinExistence type="predicted"/>
<dbReference type="AlphaFoldDB" id="A0A926EJ19"/>
<name>A0A926EJ19_9FIRM</name>
<comment type="caution">
    <text evidence="1">The sequence shown here is derived from an EMBL/GenBank/DDBJ whole genome shotgun (WGS) entry which is preliminary data.</text>
</comment>
<dbReference type="RefSeq" id="WP_249332807.1">
    <property type="nucleotide sequence ID" value="NZ_JACRSY010000015.1"/>
</dbReference>
<sequence>MDFYLSYNNNEEQLRLPVTPSDFELSQRNNNTVININALGEINLIGKKGLASISLSSFFPAQEYYFCKYTGFPKPYECVKMIQKWRDSGRPIRLIITGTSINYAMTIENFIFSEQDGTRDVYFTLELREYVFTKQVKPTKVTTPNGTQVTVPATKREAKPIPSKYKAQKGDNMYTVAKKTTGSMSNAKAIAKTNKRDQYKGMDLVKGTVVLI</sequence>
<reference evidence="1" key="1">
    <citation type="submission" date="2020-08" db="EMBL/GenBank/DDBJ databases">
        <title>Genome public.</title>
        <authorList>
            <person name="Liu C."/>
            <person name="Sun Q."/>
        </authorList>
    </citation>
    <scope>NUCLEOTIDE SEQUENCE</scope>
    <source>
        <strain evidence="1">NSJ-12</strain>
    </source>
</reference>
<protein>
    <recommendedName>
        <fullName evidence="3">LysM domain-containing protein</fullName>
    </recommendedName>
</protein>
<organism evidence="1 2">
    <name type="scientific">Zhenhengia yiwuensis</name>
    <dbReference type="NCBI Taxonomy" id="2763666"/>
    <lineage>
        <taxon>Bacteria</taxon>
        <taxon>Bacillati</taxon>
        <taxon>Bacillota</taxon>
        <taxon>Clostridia</taxon>
        <taxon>Lachnospirales</taxon>
        <taxon>Lachnospiraceae</taxon>
        <taxon>Zhenhengia</taxon>
    </lineage>
</organism>
<gene>
    <name evidence="1" type="ORF">H8718_10275</name>
</gene>
<keyword evidence="2" id="KW-1185">Reference proteome</keyword>